<dbReference type="Gramene" id="LPERR12G12060.1">
    <property type="protein sequence ID" value="LPERR12G12060.1"/>
    <property type="gene ID" value="LPERR12G12060"/>
</dbReference>
<dbReference type="HOGENOM" id="CLU_1241705_0_0_1"/>
<keyword evidence="2" id="KW-1185">Reference proteome</keyword>
<reference evidence="1 2" key="1">
    <citation type="submission" date="2012-08" db="EMBL/GenBank/DDBJ databases">
        <title>Oryza genome evolution.</title>
        <authorList>
            <person name="Wing R.A."/>
        </authorList>
    </citation>
    <scope>NUCLEOTIDE SEQUENCE</scope>
</reference>
<accession>A0A0D9Y009</accession>
<dbReference type="EnsemblPlants" id="LPERR12G12060.1">
    <property type="protein sequence ID" value="LPERR12G12060.1"/>
    <property type="gene ID" value="LPERR12G12060"/>
</dbReference>
<protein>
    <submittedName>
        <fullName evidence="1">Uncharacterized protein</fullName>
    </submittedName>
</protein>
<name>A0A0D9Y009_9ORYZ</name>
<dbReference type="AlphaFoldDB" id="A0A0D9Y009"/>
<reference evidence="1" key="3">
    <citation type="submission" date="2015-04" db="UniProtKB">
        <authorList>
            <consortium name="EnsemblPlants"/>
        </authorList>
    </citation>
    <scope>IDENTIFICATION</scope>
</reference>
<sequence length="223" mass="25503">MVADARSDSRIPVPLRLAQWATHLEYTECDCRRHQTDSLASRRHLVAITSSMAANNLMRKRTYADFLGHINPIRRFKNFDDVEFANVNRQFSIVVKVDAKLNVIVGPRGTKKYYILMDTTTTIAEPYNPPLRFPLYPKHLTKFDNVFERSNKTFVDIAGIVKYWHPVEQVGGRFYRGSFAGCKNSASVAVAHCRTSFTHCSLWIQKSKPHRSINTLTGLTKLV</sequence>
<proteinExistence type="predicted"/>
<evidence type="ECO:0000313" key="1">
    <source>
        <dbReference type="EnsemblPlants" id="LPERR12G12060.1"/>
    </source>
</evidence>
<dbReference type="Proteomes" id="UP000032180">
    <property type="component" value="Chromosome 12"/>
</dbReference>
<evidence type="ECO:0000313" key="2">
    <source>
        <dbReference type="Proteomes" id="UP000032180"/>
    </source>
</evidence>
<dbReference type="STRING" id="77586.A0A0D9Y009"/>
<organism evidence="1 2">
    <name type="scientific">Leersia perrieri</name>
    <dbReference type="NCBI Taxonomy" id="77586"/>
    <lineage>
        <taxon>Eukaryota</taxon>
        <taxon>Viridiplantae</taxon>
        <taxon>Streptophyta</taxon>
        <taxon>Embryophyta</taxon>
        <taxon>Tracheophyta</taxon>
        <taxon>Spermatophyta</taxon>
        <taxon>Magnoliopsida</taxon>
        <taxon>Liliopsida</taxon>
        <taxon>Poales</taxon>
        <taxon>Poaceae</taxon>
        <taxon>BOP clade</taxon>
        <taxon>Oryzoideae</taxon>
        <taxon>Oryzeae</taxon>
        <taxon>Oryzinae</taxon>
        <taxon>Leersia</taxon>
    </lineage>
</organism>
<reference evidence="2" key="2">
    <citation type="submission" date="2013-12" db="EMBL/GenBank/DDBJ databases">
        <authorList>
            <person name="Yu Y."/>
            <person name="Lee S."/>
            <person name="de Baynast K."/>
            <person name="Wissotski M."/>
            <person name="Liu L."/>
            <person name="Talag J."/>
            <person name="Goicoechea J."/>
            <person name="Angelova A."/>
            <person name="Jetty R."/>
            <person name="Kudrna D."/>
            <person name="Golser W."/>
            <person name="Rivera L."/>
            <person name="Zhang J."/>
            <person name="Wing R."/>
        </authorList>
    </citation>
    <scope>NUCLEOTIDE SEQUENCE</scope>
</reference>